<protein>
    <submittedName>
        <fullName evidence="1">Uncharacterized protein</fullName>
    </submittedName>
</protein>
<name>A0A4V3E245_9SPHI</name>
<evidence type="ECO:0000313" key="2">
    <source>
        <dbReference type="Proteomes" id="UP000294752"/>
    </source>
</evidence>
<proteinExistence type="predicted"/>
<organism evidence="1 2">
    <name type="scientific">Sphingobacterium paludis</name>
    <dbReference type="NCBI Taxonomy" id="1476465"/>
    <lineage>
        <taxon>Bacteria</taxon>
        <taxon>Pseudomonadati</taxon>
        <taxon>Bacteroidota</taxon>
        <taxon>Sphingobacteriia</taxon>
        <taxon>Sphingobacteriales</taxon>
        <taxon>Sphingobacteriaceae</taxon>
        <taxon>Sphingobacterium</taxon>
    </lineage>
</organism>
<reference evidence="1 2" key="1">
    <citation type="submission" date="2019-03" db="EMBL/GenBank/DDBJ databases">
        <title>Genomic Encyclopedia of Type Strains, Phase III (KMG-III): the genomes of soil and plant-associated and newly described type strains.</title>
        <authorList>
            <person name="Whitman W."/>
        </authorList>
    </citation>
    <scope>NUCLEOTIDE SEQUENCE [LARGE SCALE GENOMIC DNA]</scope>
    <source>
        <strain evidence="1 2">CGMCC 1.12801</strain>
    </source>
</reference>
<evidence type="ECO:0000313" key="1">
    <source>
        <dbReference type="EMBL" id="TDS14748.1"/>
    </source>
</evidence>
<comment type="caution">
    <text evidence="1">The sequence shown here is derived from an EMBL/GenBank/DDBJ whole genome shotgun (WGS) entry which is preliminary data.</text>
</comment>
<accession>A0A4V3E245</accession>
<dbReference type="AlphaFoldDB" id="A0A4V3E245"/>
<sequence length="110" mass="13478">MLIVASCATVVYLTNYTFIYLFLKRDYSYSNFNGTFRFKEYGMKGLSYSSAKISYNSFLEKHPDIKDKQLYRTFWITPWRFWEWNQYLNYSERFKLPYISESEISKNQKE</sequence>
<dbReference type="EMBL" id="SNZV01000003">
    <property type="protein sequence ID" value="TDS14748.1"/>
    <property type="molecule type" value="Genomic_DNA"/>
</dbReference>
<dbReference type="Proteomes" id="UP000294752">
    <property type="component" value="Unassembled WGS sequence"/>
</dbReference>
<gene>
    <name evidence="1" type="ORF">B0I21_103247</name>
</gene>
<keyword evidence="2" id="KW-1185">Reference proteome</keyword>